<feature type="domain" description="HTH tetR-type" evidence="3">
    <location>
        <begin position="21"/>
        <end position="81"/>
    </location>
</feature>
<dbReference type="InterPro" id="IPR009057">
    <property type="entry name" value="Homeodomain-like_sf"/>
</dbReference>
<dbReference type="OrthoDB" id="3783612at2"/>
<dbReference type="Proteomes" id="UP000250434">
    <property type="component" value="Chromosome"/>
</dbReference>
<proteinExistence type="predicted"/>
<protein>
    <recommendedName>
        <fullName evidence="3">HTH tetR-type domain-containing protein</fullName>
    </recommendedName>
</protein>
<evidence type="ECO:0000256" key="1">
    <source>
        <dbReference type="ARBA" id="ARBA00023125"/>
    </source>
</evidence>
<dbReference type="Gene3D" id="1.10.10.60">
    <property type="entry name" value="Homeodomain-like"/>
    <property type="match status" value="1"/>
</dbReference>
<dbReference type="GO" id="GO:0000976">
    <property type="term" value="F:transcription cis-regulatory region binding"/>
    <property type="evidence" value="ECO:0007669"/>
    <property type="project" value="TreeGrafter"/>
</dbReference>
<dbReference type="PANTHER" id="PTHR30055">
    <property type="entry name" value="HTH-TYPE TRANSCRIPTIONAL REGULATOR RUTR"/>
    <property type="match status" value="1"/>
</dbReference>
<evidence type="ECO:0000259" key="3">
    <source>
        <dbReference type="PROSITE" id="PS50977"/>
    </source>
</evidence>
<dbReference type="KEGG" id="aab:A4R43_36550"/>
<dbReference type="EMBL" id="CP015163">
    <property type="protein sequence ID" value="AXB47283.1"/>
    <property type="molecule type" value="Genomic_DNA"/>
</dbReference>
<evidence type="ECO:0000313" key="4">
    <source>
        <dbReference type="EMBL" id="AXB47283.1"/>
    </source>
</evidence>
<dbReference type="AlphaFoldDB" id="A0A344LGV9"/>
<dbReference type="InterPro" id="IPR050109">
    <property type="entry name" value="HTH-type_TetR-like_transc_reg"/>
</dbReference>
<dbReference type="PROSITE" id="PS50977">
    <property type="entry name" value="HTH_TETR_2"/>
    <property type="match status" value="1"/>
</dbReference>
<keyword evidence="1 2" id="KW-0238">DNA-binding</keyword>
<dbReference type="Pfam" id="PF00440">
    <property type="entry name" value="TetR_N"/>
    <property type="match status" value="1"/>
</dbReference>
<keyword evidence="5" id="KW-1185">Reference proteome</keyword>
<gene>
    <name evidence="4" type="ORF">A4R43_36550</name>
</gene>
<dbReference type="Gene3D" id="1.10.357.10">
    <property type="entry name" value="Tetracycline Repressor, domain 2"/>
    <property type="match status" value="1"/>
</dbReference>
<name>A0A344LGV9_9PSEU</name>
<reference evidence="4 5" key="1">
    <citation type="submission" date="2016-04" db="EMBL/GenBank/DDBJ databases">
        <title>Complete genome sequence and analysis of deep-sea sediment isolate, Amycolatopsis sp. WP1.</title>
        <authorList>
            <person name="Wang H."/>
            <person name="Chen S."/>
            <person name="Wu Q."/>
        </authorList>
    </citation>
    <scope>NUCLEOTIDE SEQUENCE [LARGE SCALE GENOMIC DNA]</scope>
    <source>
        <strain evidence="4 5">WP1</strain>
    </source>
</reference>
<accession>A0A344LGV9</accession>
<sequence length="211" mass="22937">MDRMPPVVRPFRGVSAEDRRATRREQLLDAALDVLGEHGRDGFTMTAVCRRAKLTERYFYESFANRDELLIALFDQLAGQVSAQVLAAADAVPADASPETRYATALRPMIGALVADPRQARAYVECFTSDLLRAHRAQVVQTFTAVITDQVLALSGTPARARVEATALLLIGGIHEVLHGWLTGGVELTEDELVAELAGIGATLTERLILP</sequence>
<evidence type="ECO:0000313" key="5">
    <source>
        <dbReference type="Proteomes" id="UP000250434"/>
    </source>
</evidence>
<evidence type="ECO:0000256" key="2">
    <source>
        <dbReference type="PROSITE-ProRule" id="PRU00335"/>
    </source>
</evidence>
<feature type="DNA-binding region" description="H-T-H motif" evidence="2">
    <location>
        <begin position="44"/>
        <end position="63"/>
    </location>
</feature>
<dbReference type="GO" id="GO:0003700">
    <property type="term" value="F:DNA-binding transcription factor activity"/>
    <property type="evidence" value="ECO:0007669"/>
    <property type="project" value="TreeGrafter"/>
</dbReference>
<dbReference type="InterPro" id="IPR001647">
    <property type="entry name" value="HTH_TetR"/>
</dbReference>
<organism evidence="4 5">
    <name type="scientific">Amycolatopsis albispora</name>
    <dbReference type="NCBI Taxonomy" id="1804986"/>
    <lineage>
        <taxon>Bacteria</taxon>
        <taxon>Bacillati</taxon>
        <taxon>Actinomycetota</taxon>
        <taxon>Actinomycetes</taxon>
        <taxon>Pseudonocardiales</taxon>
        <taxon>Pseudonocardiaceae</taxon>
        <taxon>Amycolatopsis</taxon>
    </lineage>
</organism>
<dbReference type="SUPFAM" id="SSF46689">
    <property type="entry name" value="Homeodomain-like"/>
    <property type="match status" value="1"/>
</dbReference>
<dbReference type="PANTHER" id="PTHR30055:SF226">
    <property type="entry name" value="HTH-TYPE TRANSCRIPTIONAL REGULATOR PKSA"/>
    <property type="match status" value="1"/>
</dbReference>